<keyword evidence="4" id="KW-1185">Reference proteome</keyword>
<evidence type="ECO:0000313" key="3">
    <source>
        <dbReference type="EMBL" id="CAH2077437.1"/>
    </source>
</evidence>
<dbReference type="Proteomes" id="UP000836841">
    <property type="component" value="Chromosome 7"/>
</dbReference>
<name>A0AAU9T634_THLAR</name>
<keyword evidence="2" id="KW-0732">Signal</keyword>
<feature type="region of interest" description="Disordered" evidence="1">
    <location>
        <begin position="63"/>
        <end position="92"/>
    </location>
</feature>
<dbReference type="EMBL" id="OU466863">
    <property type="protein sequence ID" value="CAH2077437.1"/>
    <property type="molecule type" value="Genomic_DNA"/>
</dbReference>
<organism evidence="3 4">
    <name type="scientific">Thlaspi arvense</name>
    <name type="common">Field penny-cress</name>
    <dbReference type="NCBI Taxonomy" id="13288"/>
    <lineage>
        <taxon>Eukaryota</taxon>
        <taxon>Viridiplantae</taxon>
        <taxon>Streptophyta</taxon>
        <taxon>Embryophyta</taxon>
        <taxon>Tracheophyta</taxon>
        <taxon>Spermatophyta</taxon>
        <taxon>Magnoliopsida</taxon>
        <taxon>eudicotyledons</taxon>
        <taxon>Gunneridae</taxon>
        <taxon>Pentapetalae</taxon>
        <taxon>rosids</taxon>
        <taxon>malvids</taxon>
        <taxon>Brassicales</taxon>
        <taxon>Brassicaceae</taxon>
        <taxon>Thlaspideae</taxon>
        <taxon>Thlaspi</taxon>
    </lineage>
</organism>
<protein>
    <recommendedName>
        <fullName evidence="5">Transmembrane protein</fullName>
    </recommendedName>
</protein>
<dbReference type="AlphaFoldDB" id="A0AAU9T634"/>
<feature type="signal peptide" evidence="2">
    <location>
        <begin position="1"/>
        <end position="19"/>
    </location>
</feature>
<accession>A0AAU9T634</accession>
<evidence type="ECO:0000313" key="4">
    <source>
        <dbReference type="Proteomes" id="UP000836841"/>
    </source>
</evidence>
<feature type="chain" id="PRO_5043628151" description="Transmembrane protein" evidence="2">
    <location>
        <begin position="20"/>
        <end position="120"/>
    </location>
</feature>
<evidence type="ECO:0008006" key="5">
    <source>
        <dbReference type="Google" id="ProtNLM"/>
    </source>
</evidence>
<sequence>MSTLLGFFCSLIIIILLLSQPLPISSENQENEAQTVTSLGRRLVQHGDSNPSDHLYTLRVFMRKGRSGGGGGRGGKSRRRVPSTGGSGGGSSATTRLCLSITFRVGSTLASSILLIFFTF</sequence>
<evidence type="ECO:0000256" key="2">
    <source>
        <dbReference type="SAM" id="SignalP"/>
    </source>
</evidence>
<proteinExistence type="predicted"/>
<evidence type="ECO:0000256" key="1">
    <source>
        <dbReference type="SAM" id="MobiDB-lite"/>
    </source>
</evidence>
<reference evidence="3 4" key="1">
    <citation type="submission" date="2022-03" db="EMBL/GenBank/DDBJ databases">
        <authorList>
            <person name="Nunn A."/>
            <person name="Chopra R."/>
            <person name="Nunn A."/>
            <person name="Contreras Garrido A."/>
        </authorList>
    </citation>
    <scope>NUCLEOTIDE SEQUENCE [LARGE SCALE GENOMIC DNA]</scope>
</reference>
<gene>
    <name evidence="3" type="ORF">TAV2_LOCUS25326</name>
</gene>